<dbReference type="SMART" id="SM00460">
    <property type="entry name" value="TGc"/>
    <property type="match status" value="1"/>
</dbReference>
<evidence type="ECO:0000313" key="3">
    <source>
        <dbReference type="Proteomes" id="UP000031623"/>
    </source>
</evidence>
<protein>
    <submittedName>
        <fullName evidence="2">Transglutaminase-like enzyme, predicted cysteine protease</fullName>
    </submittedName>
</protein>
<feature type="domain" description="Transglutaminase-like" evidence="1">
    <location>
        <begin position="177"/>
        <end position="247"/>
    </location>
</feature>
<evidence type="ECO:0000259" key="1">
    <source>
        <dbReference type="SMART" id="SM00460"/>
    </source>
</evidence>
<dbReference type="Pfam" id="PF01841">
    <property type="entry name" value="Transglut_core"/>
    <property type="match status" value="1"/>
</dbReference>
<gene>
    <name evidence="2" type="ORF">THII_0688</name>
</gene>
<keyword evidence="3" id="KW-1185">Reference proteome</keyword>
<organism evidence="2 3">
    <name type="scientific">Thioploca ingrica</name>
    <dbReference type="NCBI Taxonomy" id="40754"/>
    <lineage>
        <taxon>Bacteria</taxon>
        <taxon>Pseudomonadati</taxon>
        <taxon>Pseudomonadota</taxon>
        <taxon>Gammaproteobacteria</taxon>
        <taxon>Thiotrichales</taxon>
        <taxon>Thiotrichaceae</taxon>
        <taxon>Thioploca</taxon>
    </lineage>
</organism>
<dbReference type="SUPFAM" id="SSF54001">
    <property type="entry name" value="Cysteine proteinases"/>
    <property type="match status" value="1"/>
</dbReference>
<dbReference type="Proteomes" id="UP000031623">
    <property type="component" value="Chromosome"/>
</dbReference>
<dbReference type="InterPro" id="IPR013589">
    <property type="entry name" value="Bac_transglu_N"/>
</dbReference>
<dbReference type="InterPro" id="IPR002931">
    <property type="entry name" value="Transglutaminase-like"/>
</dbReference>
<dbReference type="GO" id="GO:0008233">
    <property type="term" value="F:peptidase activity"/>
    <property type="evidence" value="ECO:0007669"/>
    <property type="project" value="UniProtKB-KW"/>
</dbReference>
<evidence type="ECO:0000313" key="2">
    <source>
        <dbReference type="EMBL" id="BAP54985.1"/>
    </source>
</evidence>
<dbReference type="STRING" id="40754.THII_0688"/>
<accession>A0A090AJB7</accession>
<name>A0A090AJB7_9GAMM</name>
<proteinExistence type="predicted"/>
<dbReference type="PANTHER" id="PTHR33490">
    <property type="entry name" value="BLR5614 PROTEIN-RELATED"/>
    <property type="match status" value="1"/>
</dbReference>
<dbReference type="PANTHER" id="PTHR33490:SF7">
    <property type="entry name" value="BLR2979 PROTEIN"/>
    <property type="match status" value="1"/>
</dbReference>
<dbReference type="EMBL" id="AP014633">
    <property type="protein sequence ID" value="BAP54985.1"/>
    <property type="molecule type" value="Genomic_DNA"/>
</dbReference>
<dbReference type="GO" id="GO:0006508">
    <property type="term" value="P:proteolysis"/>
    <property type="evidence" value="ECO:0007669"/>
    <property type="project" value="UniProtKB-KW"/>
</dbReference>
<keyword evidence="2" id="KW-0645">Protease</keyword>
<dbReference type="KEGG" id="tig:THII_0688"/>
<dbReference type="AlphaFoldDB" id="A0A090AJB7"/>
<sequence>MKYRVTHQTIYHYNELASLCHNEAHLTPRDDTTQKCLSHHLRIEPLPAIQQNHQDFFGNWVTYFSIQIPHQVLTVTAASEVEIQHSGLIPFLTDSPAWEQVRDQLQSSLEPEVLAARELALDSPFITTNDLLHAYAVPSFTPQRPILDAAYHLMNRIYTEFTYDPNFTTIVTPLTEVLEHRRGVCQDFAHLMIGCLRSMGLAARYVSGYLETLPLPGQEKLQGSDASHAWLMVYVPNYGWVDFDPTNNQIPTCQHITMAWGRDYSDVTPLKGIIFGGGEHTLVVSVDVERLTSESAGLAMT</sequence>
<dbReference type="Gene3D" id="3.10.620.30">
    <property type="match status" value="1"/>
</dbReference>
<keyword evidence="2" id="KW-0378">Hydrolase</keyword>
<reference evidence="2 3" key="1">
    <citation type="journal article" date="2014" name="ISME J.">
        <title>Ecophysiology of Thioploca ingrica as revealed by the complete genome sequence supplemented with proteomic evidence.</title>
        <authorList>
            <person name="Kojima H."/>
            <person name="Ogura Y."/>
            <person name="Yamamoto N."/>
            <person name="Togashi T."/>
            <person name="Mori H."/>
            <person name="Watanabe T."/>
            <person name="Nemoto F."/>
            <person name="Kurokawa K."/>
            <person name="Hayashi T."/>
            <person name="Fukui M."/>
        </authorList>
    </citation>
    <scope>NUCLEOTIDE SEQUENCE [LARGE SCALE GENOMIC DNA]</scope>
</reference>
<dbReference type="InterPro" id="IPR038765">
    <property type="entry name" value="Papain-like_cys_pep_sf"/>
</dbReference>
<dbReference type="OrthoDB" id="9804872at2"/>
<dbReference type="HOGENOM" id="CLU_008973_0_0_6"/>
<dbReference type="Pfam" id="PF08379">
    <property type="entry name" value="Bact_transglu_N"/>
    <property type="match status" value="1"/>
</dbReference>